<keyword evidence="5" id="KW-0539">Nucleus</keyword>
<protein>
    <recommendedName>
        <fullName evidence="6">E2F/DP family winged-helix DNA-binding domain-containing protein</fullName>
    </recommendedName>
</protein>
<dbReference type="FunFam" id="1.10.10.10:FF:000008">
    <property type="entry name" value="E2F transcription factor 1"/>
    <property type="match status" value="1"/>
</dbReference>
<evidence type="ECO:0000313" key="8">
    <source>
        <dbReference type="Proteomes" id="UP001497382"/>
    </source>
</evidence>
<evidence type="ECO:0000313" key="7">
    <source>
        <dbReference type="EMBL" id="CAL1267885.1"/>
    </source>
</evidence>
<dbReference type="EMBL" id="CAXIEN010000030">
    <property type="protein sequence ID" value="CAL1267885.1"/>
    <property type="molecule type" value="Genomic_DNA"/>
</dbReference>
<dbReference type="AlphaFoldDB" id="A0AAV1Z8T2"/>
<evidence type="ECO:0000256" key="4">
    <source>
        <dbReference type="ARBA" id="ARBA00023163"/>
    </source>
</evidence>
<feature type="domain" description="E2F/DP family winged-helix DNA-binding" evidence="6">
    <location>
        <begin position="115"/>
        <end position="180"/>
    </location>
</feature>
<comment type="caution">
    <text evidence="7">The sequence shown here is derived from an EMBL/GenBank/DDBJ whole genome shotgun (WGS) entry which is preliminary data.</text>
</comment>
<keyword evidence="2 5" id="KW-0805">Transcription regulation</keyword>
<dbReference type="Gene3D" id="6.10.250.540">
    <property type="match status" value="1"/>
</dbReference>
<dbReference type="PANTHER" id="PTHR12081:SF107">
    <property type="entry name" value="E2E3"/>
    <property type="match status" value="1"/>
</dbReference>
<dbReference type="SUPFAM" id="SSF46785">
    <property type="entry name" value="Winged helix' DNA-binding domain"/>
    <property type="match status" value="1"/>
</dbReference>
<dbReference type="InterPro" id="IPR003316">
    <property type="entry name" value="E2F_WHTH_DNA-bd_dom"/>
</dbReference>
<sequence>MARLIKIGKSFSFESSSLKTPTFKEISPAPCSYDSTKDETPHQPILMDEFGQTPDHFYLARKPPPSFFQVKRKLDLHSVGPSKVESTRPTRTRQKKKPVIIEKPRGRAPQVEKPRYDTSLGQLTKKFLKLLSDATDGIVNLNTACSLLAVPKRRLYDITNVLEGAGLIQKTSRNNIQWMGRVSSPCANAVKYELEKEIDILEAKENKLDELIYYMKSQMNTILEEEAKYRYITSEDLKNIEEFSQKTVIGVNTSPSAEIVESGEKTLVIKSKCTEIEAYLLCNDVSLTNLVHPKAPFKENSYQVKIENNSLDDSESDSSNDKLYLNEHDISIRNPMEVYNPMCPGSVWSHGDTVIKNAFITEEDDIAPMGKNFLMQTEDQDLDLPLFPLLETPMDNYSFSLDDGEGITDLFDCGFSCP</sequence>
<dbReference type="Gene3D" id="1.10.10.10">
    <property type="entry name" value="Winged helix-like DNA-binding domain superfamily/Winged helix DNA-binding domain"/>
    <property type="match status" value="1"/>
</dbReference>
<evidence type="ECO:0000256" key="2">
    <source>
        <dbReference type="ARBA" id="ARBA00023015"/>
    </source>
</evidence>
<dbReference type="PANTHER" id="PTHR12081">
    <property type="entry name" value="TRANSCRIPTION FACTOR E2F"/>
    <property type="match status" value="1"/>
</dbReference>
<dbReference type="SMART" id="SM01372">
    <property type="entry name" value="E2F_TDP"/>
    <property type="match status" value="1"/>
</dbReference>
<accession>A0AAV1Z8T2</accession>
<name>A0AAV1Z8T2_9ARAC</name>
<dbReference type="InterPro" id="IPR037241">
    <property type="entry name" value="E2F-DP_heterodim"/>
</dbReference>
<dbReference type="InterPro" id="IPR032198">
    <property type="entry name" value="E2F_CC-MB"/>
</dbReference>
<dbReference type="Pfam" id="PF16421">
    <property type="entry name" value="E2F_CC-MB"/>
    <property type="match status" value="1"/>
</dbReference>
<dbReference type="Proteomes" id="UP001497382">
    <property type="component" value="Unassembled WGS sequence"/>
</dbReference>
<evidence type="ECO:0000256" key="5">
    <source>
        <dbReference type="RuleBase" id="RU003796"/>
    </source>
</evidence>
<dbReference type="GO" id="GO:0090575">
    <property type="term" value="C:RNA polymerase II transcription regulator complex"/>
    <property type="evidence" value="ECO:0007669"/>
    <property type="project" value="TreeGrafter"/>
</dbReference>
<dbReference type="InterPro" id="IPR036390">
    <property type="entry name" value="WH_DNA-bd_sf"/>
</dbReference>
<dbReference type="SUPFAM" id="SSF144074">
    <property type="entry name" value="E2F-DP heterodimerization region"/>
    <property type="match status" value="1"/>
</dbReference>
<keyword evidence="3 5" id="KW-0238">DNA-binding</keyword>
<keyword evidence="4 5" id="KW-0804">Transcription</keyword>
<evidence type="ECO:0000259" key="6">
    <source>
        <dbReference type="SMART" id="SM01372"/>
    </source>
</evidence>
<evidence type="ECO:0000256" key="1">
    <source>
        <dbReference type="ARBA" id="ARBA00010940"/>
    </source>
</evidence>
<comment type="subcellular location">
    <subcellularLocation>
        <location evidence="5">Nucleus</location>
    </subcellularLocation>
</comment>
<keyword evidence="8" id="KW-1185">Reference proteome</keyword>
<reference evidence="7 8" key="1">
    <citation type="submission" date="2024-04" db="EMBL/GenBank/DDBJ databases">
        <authorList>
            <person name="Rising A."/>
            <person name="Reimegard J."/>
            <person name="Sonavane S."/>
            <person name="Akerstrom W."/>
            <person name="Nylinder S."/>
            <person name="Hedman E."/>
            <person name="Kallberg Y."/>
        </authorList>
    </citation>
    <scope>NUCLEOTIDE SEQUENCE [LARGE SCALE GENOMIC DNA]</scope>
</reference>
<comment type="similarity">
    <text evidence="1 5">Belongs to the E2F/DP family.</text>
</comment>
<dbReference type="GO" id="GO:0046983">
    <property type="term" value="F:protein dimerization activity"/>
    <property type="evidence" value="ECO:0007669"/>
    <property type="project" value="InterPro"/>
</dbReference>
<gene>
    <name evidence="7" type="ORF">LARSCL_LOCUS3877</name>
</gene>
<evidence type="ECO:0000256" key="3">
    <source>
        <dbReference type="ARBA" id="ARBA00023125"/>
    </source>
</evidence>
<dbReference type="GO" id="GO:0000981">
    <property type="term" value="F:DNA-binding transcription factor activity, RNA polymerase II-specific"/>
    <property type="evidence" value="ECO:0007669"/>
    <property type="project" value="TreeGrafter"/>
</dbReference>
<proteinExistence type="inferred from homology"/>
<organism evidence="7 8">
    <name type="scientific">Larinioides sclopetarius</name>
    <dbReference type="NCBI Taxonomy" id="280406"/>
    <lineage>
        <taxon>Eukaryota</taxon>
        <taxon>Metazoa</taxon>
        <taxon>Ecdysozoa</taxon>
        <taxon>Arthropoda</taxon>
        <taxon>Chelicerata</taxon>
        <taxon>Arachnida</taxon>
        <taxon>Araneae</taxon>
        <taxon>Araneomorphae</taxon>
        <taxon>Entelegynae</taxon>
        <taxon>Araneoidea</taxon>
        <taxon>Araneidae</taxon>
        <taxon>Larinioides</taxon>
    </lineage>
</organism>
<dbReference type="Pfam" id="PF02319">
    <property type="entry name" value="WHD_E2F_TDP"/>
    <property type="match status" value="1"/>
</dbReference>
<dbReference type="InterPro" id="IPR036388">
    <property type="entry name" value="WH-like_DNA-bd_sf"/>
</dbReference>
<dbReference type="InterPro" id="IPR015633">
    <property type="entry name" value="E2F"/>
</dbReference>
<dbReference type="GO" id="GO:0000978">
    <property type="term" value="F:RNA polymerase II cis-regulatory region sequence-specific DNA binding"/>
    <property type="evidence" value="ECO:0007669"/>
    <property type="project" value="InterPro"/>
</dbReference>